<dbReference type="Proteomes" id="UP001299970">
    <property type="component" value="Unassembled WGS sequence"/>
</dbReference>
<keyword evidence="2" id="KW-1185">Reference proteome</keyword>
<name>A0ABS9TQ24_9PSEU</name>
<dbReference type="EMBL" id="JAKXMK010000035">
    <property type="protein sequence ID" value="MCH6170634.1"/>
    <property type="molecule type" value="Genomic_DNA"/>
</dbReference>
<evidence type="ECO:0000313" key="1">
    <source>
        <dbReference type="EMBL" id="MCH6170634.1"/>
    </source>
</evidence>
<proteinExistence type="predicted"/>
<accession>A0ABS9TQ24</accession>
<organism evidence="1 2">
    <name type="scientific">Pseudonocardia alaniniphila</name>
    <dbReference type="NCBI Taxonomy" id="75291"/>
    <lineage>
        <taxon>Bacteria</taxon>
        <taxon>Bacillati</taxon>
        <taxon>Actinomycetota</taxon>
        <taxon>Actinomycetes</taxon>
        <taxon>Pseudonocardiales</taxon>
        <taxon>Pseudonocardiaceae</taxon>
        <taxon>Pseudonocardia</taxon>
    </lineage>
</organism>
<gene>
    <name evidence="1" type="ORF">MMF94_33445</name>
</gene>
<dbReference type="RefSeq" id="WP_241041440.1">
    <property type="nucleotide sequence ID" value="NZ_BAAAJF010000060.1"/>
</dbReference>
<sequence length="125" mass="13549">MSGIVGREQDVYYAQVAADSAPGYRDLGIAAAGVPAGRFVTPWLPIAEDQSGSTLVVDRRRGDRNGNLIEIDKVDSDYNAHTWPSLTFLLDAVAVALEANSMVAGSRYKPSIRAGELAWTRVKRQ</sequence>
<protein>
    <submittedName>
        <fullName evidence="1">Uncharacterized protein</fullName>
    </submittedName>
</protein>
<comment type="caution">
    <text evidence="1">The sequence shown here is derived from an EMBL/GenBank/DDBJ whole genome shotgun (WGS) entry which is preliminary data.</text>
</comment>
<evidence type="ECO:0000313" key="2">
    <source>
        <dbReference type="Proteomes" id="UP001299970"/>
    </source>
</evidence>
<reference evidence="1 2" key="1">
    <citation type="submission" date="2022-03" db="EMBL/GenBank/DDBJ databases">
        <title>Pseudonocardia alaer sp. nov., a novel actinomycete isolated from reed forest soil.</title>
        <authorList>
            <person name="Wang L."/>
        </authorList>
    </citation>
    <scope>NUCLEOTIDE SEQUENCE [LARGE SCALE GENOMIC DNA]</scope>
    <source>
        <strain evidence="1 2">Y-16303</strain>
    </source>
</reference>